<proteinExistence type="predicted"/>
<organism evidence="1 2">
    <name type="scientific">Helicobacter magdeburgensis</name>
    <dbReference type="NCBI Taxonomy" id="471858"/>
    <lineage>
        <taxon>Bacteria</taxon>
        <taxon>Pseudomonadati</taxon>
        <taxon>Campylobacterota</taxon>
        <taxon>Epsilonproteobacteria</taxon>
        <taxon>Campylobacterales</taxon>
        <taxon>Helicobacteraceae</taxon>
        <taxon>Helicobacter</taxon>
    </lineage>
</organism>
<dbReference type="EMBL" id="JRPE02000002">
    <property type="protein sequence ID" value="TLD93408.1"/>
    <property type="molecule type" value="Genomic_DNA"/>
</dbReference>
<dbReference type="Proteomes" id="UP000029921">
    <property type="component" value="Unassembled WGS sequence"/>
</dbReference>
<protein>
    <submittedName>
        <fullName evidence="1">Uncharacterized protein</fullName>
    </submittedName>
</protein>
<keyword evidence="2" id="KW-1185">Reference proteome</keyword>
<dbReference type="AlphaFoldDB" id="A0A4U8T2F0"/>
<dbReference type="RefSeq" id="WP_138128691.1">
    <property type="nucleotide sequence ID" value="NZ_JRPE02000002.1"/>
</dbReference>
<evidence type="ECO:0000313" key="2">
    <source>
        <dbReference type="Proteomes" id="UP000029921"/>
    </source>
</evidence>
<name>A0A4U8T2F0_9HELI</name>
<reference evidence="1 2" key="1">
    <citation type="journal article" date="2014" name="Genome Announc.">
        <title>Draft genome sequences of eight enterohepatic helicobacter species isolated from both laboratory and wild rodents.</title>
        <authorList>
            <person name="Sheh A."/>
            <person name="Shen Z."/>
            <person name="Fox J.G."/>
        </authorList>
    </citation>
    <scope>NUCLEOTIDE SEQUENCE [LARGE SCALE GENOMIC DNA]</scope>
    <source>
        <strain evidence="1 2">MIT 96-1001</strain>
    </source>
</reference>
<accession>A0A4U8T2F0</accession>
<comment type="caution">
    <text evidence="1">The sequence shown here is derived from an EMBL/GenBank/DDBJ whole genome shotgun (WGS) entry which is preliminary data.</text>
</comment>
<evidence type="ECO:0000313" key="1">
    <source>
        <dbReference type="EMBL" id="TLD93408.1"/>
    </source>
</evidence>
<sequence>MDSSIEHFEANLKELYERFNSLKWFDEIEGAKRRDMLDNEIIPAIAKHFKPIIEKLKTAENKAQMVKIIKNNIDELSDYLAFHIAKRGDEYVDGYGEGQYAFFSDEIFKLFKTAKDTQKYKDIFADKRYVVLGGIENLKDKATAIHLSFRDINGKIKGYERAPRKQDLLFENLTLGNDFKSPMLISTKNKKLKEKVIEKLKNNYLDKNIYKDYLENQIENIECYNPKKIVLGNYIPPKWKPQKLEEWKKELGELQRYDKAKAMESVTNPQSSEGE</sequence>
<gene>
    <name evidence="1" type="ORF">LS74_001375</name>
</gene>